<keyword evidence="2" id="KW-1185">Reference proteome</keyword>
<dbReference type="Proteomes" id="UP000785679">
    <property type="component" value="Unassembled WGS sequence"/>
</dbReference>
<comment type="caution">
    <text evidence="1">The sequence shown here is derived from an EMBL/GenBank/DDBJ whole genome shotgun (WGS) entry which is preliminary data.</text>
</comment>
<dbReference type="AlphaFoldDB" id="A0A8J8T0T0"/>
<organism evidence="1 2">
    <name type="scientific">Halteria grandinella</name>
    <dbReference type="NCBI Taxonomy" id="5974"/>
    <lineage>
        <taxon>Eukaryota</taxon>
        <taxon>Sar</taxon>
        <taxon>Alveolata</taxon>
        <taxon>Ciliophora</taxon>
        <taxon>Intramacronucleata</taxon>
        <taxon>Spirotrichea</taxon>
        <taxon>Stichotrichia</taxon>
        <taxon>Sporadotrichida</taxon>
        <taxon>Halteriidae</taxon>
        <taxon>Halteria</taxon>
    </lineage>
</organism>
<name>A0A8J8T0T0_HALGN</name>
<protein>
    <submittedName>
        <fullName evidence="1">Uncharacterized protein</fullName>
    </submittedName>
</protein>
<evidence type="ECO:0000313" key="2">
    <source>
        <dbReference type="Proteomes" id="UP000785679"/>
    </source>
</evidence>
<proteinExistence type="predicted"/>
<sequence length="119" mass="12933">MFFSLPPLSNIQISVTASLILRPILKLDHSPLTAFVMQSGLLCLQCLVLSVKRAQSFLIKGSFGEQPSILSSSDGRKYFIRQGIAKHSVLDLLDSLVAFQASSCLDPLCFAVSEYLGIA</sequence>
<dbReference type="EMBL" id="RRYP01011037">
    <property type="protein sequence ID" value="TNV78002.1"/>
    <property type="molecule type" value="Genomic_DNA"/>
</dbReference>
<evidence type="ECO:0000313" key="1">
    <source>
        <dbReference type="EMBL" id="TNV78002.1"/>
    </source>
</evidence>
<accession>A0A8J8T0T0</accession>
<reference evidence="1" key="1">
    <citation type="submission" date="2019-06" db="EMBL/GenBank/DDBJ databases">
        <authorList>
            <person name="Zheng W."/>
        </authorList>
    </citation>
    <scope>NUCLEOTIDE SEQUENCE</scope>
    <source>
        <strain evidence="1">QDHG01</strain>
    </source>
</reference>
<gene>
    <name evidence="1" type="ORF">FGO68_gene7657</name>
</gene>